<protein>
    <submittedName>
        <fullName evidence="1">Uncharacterized protein</fullName>
    </submittedName>
</protein>
<accession>A0A0K2TPZ6</accession>
<name>A0A0K2TPZ6_LEPSM</name>
<sequence length="61" mass="7027">MFNLCTSTLMTLIVTLQLNTISFFNTIHIWRIPFHILRSPVTSIYLTNIITKSICASKKLI</sequence>
<evidence type="ECO:0000313" key="1">
    <source>
        <dbReference type="EMBL" id="CDW28094.1"/>
    </source>
</evidence>
<proteinExistence type="predicted"/>
<dbReference type="AlphaFoldDB" id="A0A0K2TPZ6"/>
<reference evidence="1" key="1">
    <citation type="submission" date="2014-05" db="EMBL/GenBank/DDBJ databases">
        <authorList>
            <person name="Chronopoulou M."/>
        </authorList>
    </citation>
    <scope>NUCLEOTIDE SEQUENCE</scope>
    <source>
        <tissue evidence="1">Whole organism</tissue>
    </source>
</reference>
<organism evidence="1">
    <name type="scientific">Lepeophtheirus salmonis</name>
    <name type="common">Salmon louse</name>
    <name type="synonym">Caligus salmonis</name>
    <dbReference type="NCBI Taxonomy" id="72036"/>
    <lineage>
        <taxon>Eukaryota</taxon>
        <taxon>Metazoa</taxon>
        <taxon>Ecdysozoa</taxon>
        <taxon>Arthropoda</taxon>
        <taxon>Crustacea</taxon>
        <taxon>Multicrustacea</taxon>
        <taxon>Hexanauplia</taxon>
        <taxon>Copepoda</taxon>
        <taxon>Siphonostomatoida</taxon>
        <taxon>Caligidae</taxon>
        <taxon>Lepeophtheirus</taxon>
    </lineage>
</organism>
<dbReference type="EMBL" id="HACA01010733">
    <property type="protein sequence ID" value="CDW28094.1"/>
    <property type="molecule type" value="Transcribed_RNA"/>
</dbReference>